<gene>
    <name evidence="1" type="ORF">NM688_g4308</name>
</gene>
<evidence type="ECO:0000313" key="2">
    <source>
        <dbReference type="Proteomes" id="UP001148662"/>
    </source>
</evidence>
<protein>
    <submittedName>
        <fullName evidence="1">Uncharacterized protein</fullName>
    </submittedName>
</protein>
<dbReference type="Proteomes" id="UP001148662">
    <property type="component" value="Unassembled WGS sequence"/>
</dbReference>
<organism evidence="1 2">
    <name type="scientific">Phlebia brevispora</name>
    <dbReference type="NCBI Taxonomy" id="194682"/>
    <lineage>
        <taxon>Eukaryota</taxon>
        <taxon>Fungi</taxon>
        <taxon>Dikarya</taxon>
        <taxon>Basidiomycota</taxon>
        <taxon>Agaricomycotina</taxon>
        <taxon>Agaricomycetes</taxon>
        <taxon>Polyporales</taxon>
        <taxon>Meruliaceae</taxon>
        <taxon>Phlebia</taxon>
    </lineage>
</organism>
<comment type="caution">
    <text evidence="1">The sequence shown here is derived from an EMBL/GenBank/DDBJ whole genome shotgun (WGS) entry which is preliminary data.</text>
</comment>
<dbReference type="EMBL" id="JANHOG010000700">
    <property type="protein sequence ID" value="KAJ3552142.1"/>
    <property type="molecule type" value="Genomic_DNA"/>
</dbReference>
<sequence>MPTSARKSSMGGSRRGPQKYIPYHADDLQRGKRTGIAVGYVDRNSDEFEPFDQVIRQADLRTPPKPKMHSKKKRAPKTPVVDWEDEDGEMSMELEDSVPNSPTAYIASSRNGITSSVQRVGSSSRPVASRSDVDFDKIPSPRPISSSKRSNGRSSRPSQLSQASIRQDVDDDDSDFGGYDGGYDDGFEVPGPPFDDGSDNERTPVPRSKQQRLSSRPSFARMDLAHDEDEDEEARVEEEMEMTPTQLVEPALPARGRLSSVQEEDINMEDEVAQGLADVEMHQDFDEPPQDEQDMEPEELEQGQEQEVDEEEEIPQRGKGKGKGKAKGKAKGRGRDMNDGLEKDQRPSKRARKENGDEEPEPKKKSKKTARMASVLNEVVHDQNINHDDGVRRGTRMRYKPLEWWRLEKVVYGRRDSGQCLVPTIKEIHRLPKEEVQPLGAKHRRKRQTRSKSVTVEPVIEYNPEEGWDENTQSEGVVIDYETKEEVTRRVAYTAKMVHTKQAANADFAFQKIFGDSDFMAAGQLLIPPNGQKPTKGTKDNTFIFYLIEGAVTFKVHRTSYILTTGSMFLVPRGNQYYIRNISDRDAKLFFAQARKLPASERDDESESSRSPSKSRSRSGTRSSRLELEPLCCTSLPFEQFCVKLMFSELCNAASGAPSRSQFSYRFTLWGMVSSTPAGIPLPVELCDMIVKLFSLGSCHRTRLANTQGHNCQAEEDCTRRYVGCNRRELCQIALVCRRWAHLLDAELSARRIILNNRSDLTTLSTVLYSPEPCIIVREIDGLPDVTAQLRAPWIHTISLRLLPTFKLSPQDINLRMSNSGPFHPGQNVSSIHKLLPRSHPSFSTGIRTLSLSHVSFKSFAHLLRLIREMPSLKHAQFTNVSWNEANGIPSPTSFLARDGTSPCVGFSAINCTSDKAALWIGIVLGLTRKDALDSMDAGILIDLTLPWTHISQLSGREQNSIYAYPLYVLLAPREDKMRRRRVHSIAFEIDDHNWSQFDWSQIGKKLRTLGELKVVLVAFSSYELLCKHRNAMLSCMTGLKSYPDVRFKLAFEQDSFPQDEEWVPVSFTKVGVQVVGKPVPGGQARMGWTQFL</sequence>
<evidence type="ECO:0000313" key="1">
    <source>
        <dbReference type="EMBL" id="KAJ3552142.1"/>
    </source>
</evidence>
<reference evidence="1" key="1">
    <citation type="submission" date="2022-07" db="EMBL/GenBank/DDBJ databases">
        <title>Genome Sequence of Phlebia brevispora.</title>
        <authorList>
            <person name="Buettner E."/>
        </authorList>
    </citation>
    <scope>NUCLEOTIDE SEQUENCE</scope>
    <source>
        <strain evidence="1">MPL23</strain>
    </source>
</reference>
<keyword evidence="2" id="KW-1185">Reference proteome</keyword>
<proteinExistence type="predicted"/>
<name>A0ACC1T307_9APHY</name>
<accession>A0ACC1T307</accession>